<dbReference type="PANTHER" id="PTHR11085:SF4">
    <property type="entry name" value="NAD-DEPENDENT PROTEIN DEACYLASE"/>
    <property type="match status" value="1"/>
</dbReference>
<evidence type="ECO:0000256" key="1">
    <source>
        <dbReference type="ARBA" id="ARBA00012928"/>
    </source>
</evidence>
<dbReference type="InterPro" id="IPR026591">
    <property type="entry name" value="Sirtuin_cat_small_dom_sf"/>
</dbReference>
<sequence length="233" mass="26037">MSELNELIQQANKVVFLTGAGVSTASGIPDYRSKHGIYKEGKTPEYMLSHECLENEPEAFHDFVVQNLYFPNAKPNIIHKKMAVLAQAGKATVVTQNVDGLYRKAKTPADKLIEFHGNIYDVYCQKCRQKVDWHEFIKDIHHQDCGGILRSKVVLYGEGIDPQNLTRAVKAVRDADLIVIVGTSFVVYPFAGLIQYRNPHAEIVAVNNQPIQIPDSGIMIVNDAVKEFAEVDV</sequence>
<dbReference type="Proteomes" id="UP000823963">
    <property type="component" value="Unassembled WGS sequence"/>
</dbReference>
<proteinExistence type="predicted"/>
<evidence type="ECO:0000256" key="4">
    <source>
        <dbReference type="PROSITE-ProRule" id="PRU00236"/>
    </source>
</evidence>
<dbReference type="InterPro" id="IPR003000">
    <property type="entry name" value="Sirtuin"/>
</dbReference>
<dbReference type="GO" id="GO:0017136">
    <property type="term" value="F:histone deacetylase activity, NAD-dependent"/>
    <property type="evidence" value="ECO:0007669"/>
    <property type="project" value="TreeGrafter"/>
</dbReference>
<feature type="binding site" evidence="4">
    <location>
        <position position="142"/>
    </location>
    <ligand>
        <name>Zn(2+)</name>
        <dbReference type="ChEBI" id="CHEBI:29105"/>
    </ligand>
</feature>
<dbReference type="EC" id="2.3.1.286" evidence="1"/>
<evidence type="ECO:0000256" key="3">
    <source>
        <dbReference type="ARBA" id="ARBA00023027"/>
    </source>
</evidence>
<reference evidence="6" key="1">
    <citation type="journal article" date="2021" name="PeerJ">
        <title>Extensive microbial diversity within the chicken gut microbiome revealed by metagenomics and culture.</title>
        <authorList>
            <person name="Gilroy R."/>
            <person name="Ravi A."/>
            <person name="Getino M."/>
            <person name="Pursley I."/>
            <person name="Horton D.L."/>
            <person name="Alikhan N.F."/>
            <person name="Baker D."/>
            <person name="Gharbi K."/>
            <person name="Hall N."/>
            <person name="Watson M."/>
            <person name="Adriaenssens E.M."/>
            <person name="Foster-Nyarko E."/>
            <person name="Jarju S."/>
            <person name="Secka A."/>
            <person name="Antonio M."/>
            <person name="Oren A."/>
            <person name="Chaudhuri R.R."/>
            <person name="La Ragione R."/>
            <person name="Hildebrand F."/>
            <person name="Pallen M.J."/>
        </authorList>
    </citation>
    <scope>NUCLEOTIDE SEQUENCE</scope>
    <source>
        <strain evidence="6">6627</strain>
    </source>
</reference>
<dbReference type="InterPro" id="IPR050134">
    <property type="entry name" value="NAD-dep_sirtuin_deacylases"/>
</dbReference>
<dbReference type="SUPFAM" id="SSF52467">
    <property type="entry name" value="DHS-like NAD/FAD-binding domain"/>
    <property type="match status" value="1"/>
</dbReference>
<feature type="binding site" evidence="4">
    <location>
        <position position="124"/>
    </location>
    <ligand>
        <name>Zn(2+)</name>
        <dbReference type="ChEBI" id="CHEBI:29105"/>
    </ligand>
</feature>
<keyword evidence="2" id="KW-0808">Transferase</keyword>
<dbReference type="NCBIfam" id="NF001752">
    <property type="entry name" value="PRK00481.1-1"/>
    <property type="match status" value="1"/>
</dbReference>
<keyword evidence="3" id="KW-0520">NAD</keyword>
<comment type="caution">
    <text evidence="6">The sequence shown here is derived from an EMBL/GenBank/DDBJ whole genome shotgun (WGS) entry which is preliminary data.</text>
</comment>
<name>A0A9D1UXQ7_9LACO</name>
<keyword evidence="4" id="KW-0479">Metal-binding</keyword>
<dbReference type="InterPro" id="IPR029035">
    <property type="entry name" value="DHS-like_NAD/FAD-binding_dom"/>
</dbReference>
<dbReference type="InterPro" id="IPR026590">
    <property type="entry name" value="Ssirtuin_cat_dom"/>
</dbReference>
<feature type="domain" description="Deacetylase sirtuin-type" evidence="5">
    <location>
        <begin position="1"/>
        <end position="233"/>
    </location>
</feature>
<dbReference type="EMBL" id="DXFP01000054">
    <property type="protein sequence ID" value="HIX02297.1"/>
    <property type="molecule type" value="Genomic_DNA"/>
</dbReference>
<evidence type="ECO:0000313" key="7">
    <source>
        <dbReference type="Proteomes" id="UP000823963"/>
    </source>
</evidence>
<dbReference type="PANTHER" id="PTHR11085">
    <property type="entry name" value="NAD-DEPENDENT PROTEIN DEACYLASE SIRTUIN-5, MITOCHONDRIAL-RELATED"/>
    <property type="match status" value="1"/>
</dbReference>
<dbReference type="GO" id="GO:0046872">
    <property type="term" value="F:metal ion binding"/>
    <property type="evidence" value="ECO:0007669"/>
    <property type="project" value="UniProtKB-KW"/>
</dbReference>
<dbReference type="GO" id="GO:0070403">
    <property type="term" value="F:NAD+ binding"/>
    <property type="evidence" value="ECO:0007669"/>
    <property type="project" value="InterPro"/>
</dbReference>
<evidence type="ECO:0000256" key="2">
    <source>
        <dbReference type="ARBA" id="ARBA00022679"/>
    </source>
</evidence>
<evidence type="ECO:0000259" key="5">
    <source>
        <dbReference type="PROSITE" id="PS50305"/>
    </source>
</evidence>
<organism evidence="6 7">
    <name type="scientific">Candidatus Ligilactobacillus excrementigallinarum</name>
    <dbReference type="NCBI Taxonomy" id="2838641"/>
    <lineage>
        <taxon>Bacteria</taxon>
        <taxon>Bacillati</taxon>
        <taxon>Bacillota</taxon>
        <taxon>Bacilli</taxon>
        <taxon>Lactobacillales</taxon>
        <taxon>Lactobacillaceae</taxon>
        <taxon>Ligilactobacillus</taxon>
    </lineage>
</organism>
<feature type="binding site" evidence="4">
    <location>
        <position position="145"/>
    </location>
    <ligand>
        <name>Zn(2+)</name>
        <dbReference type="ChEBI" id="CHEBI:29105"/>
    </ligand>
</feature>
<gene>
    <name evidence="6" type="ORF">H9861_06035</name>
</gene>
<accession>A0A9D1UXQ7</accession>
<dbReference type="Gene3D" id="3.30.1600.10">
    <property type="entry name" value="SIR2/SIRT2 'Small Domain"/>
    <property type="match status" value="1"/>
</dbReference>
<dbReference type="AlphaFoldDB" id="A0A9D1UXQ7"/>
<feature type="binding site" evidence="4">
    <location>
        <position position="127"/>
    </location>
    <ligand>
        <name>Zn(2+)</name>
        <dbReference type="ChEBI" id="CHEBI:29105"/>
    </ligand>
</feature>
<dbReference type="Pfam" id="PF02146">
    <property type="entry name" value="SIR2"/>
    <property type="match status" value="1"/>
</dbReference>
<dbReference type="Gene3D" id="3.40.50.1220">
    <property type="entry name" value="TPP-binding domain"/>
    <property type="match status" value="1"/>
</dbReference>
<feature type="active site" description="Proton acceptor" evidence="4">
    <location>
        <position position="116"/>
    </location>
</feature>
<dbReference type="PROSITE" id="PS50305">
    <property type="entry name" value="SIRTUIN"/>
    <property type="match status" value="1"/>
</dbReference>
<reference evidence="6" key="2">
    <citation type="submission" date="2021-04" db="EMBL/GenBank/DDBJ databases">
        <authorList>
            <person name="Gilroy R."/>
        </authorList>
    </citation>
    <scope>NUCLEOTIDE SEQUENCE</scope>
    <source>
        <strain evidence="6">6627</strain>
    </source>
</reference>
<keyword evidence="4" id="KW-0862">Zinc</keyword>
<evidence type="ECO:0000313" key="6">
    <source>
        <dbReference type="EMBL" id="HIX02297.1"/>
    </source>
</evidence>
<protein>
    <recommendedName>
        <fullName evidence="1">protein acetyllysine N-acetyltransferase</fullName>
        <ecNumber evidence="1">2.3.1.286</ecNumber>
    </recommendedName>
</protein>